<evidence type="ECO:0000313" key="1">
    <source>
        <dbReference type="EMBL" id="ABU59947.1"/>
    </source>
</evidence>
<dbReference type="RefSeq" id="WP_012122370.1">
    <property type="nucleotide sequence ID" value="NC_009767.1"/>
</dbReference>
<dbReference type="AlphaFoldDB" id="A7NQV1"/>
<keyword evidence="2" id="KW-1185">Reference proteome</keyword>
<sequence>MPYRRNWIAAALFVGLLIGCGQSVPLSISPTDTPLSSAHATAAVVLTAVAEGSDVRVEPATAAQLPGATVTPEPVVGMLSDTGAPMVANVTAAEQVVRSYFAAFGERRAADAWALLAPAMQANTTFEMFESTTLAVQSLSVTRIESVIAADERLIYGINVEAVPVPGLPTRWNPGPNQLYVVVVPTPEGWRIAAITDEPPSY</sequence>
<dbReference type="PROSITE" id="PS51257">
    <property type="entry name" value="PROKAR_LIPOPROTEIN"/>
    <property type="match status" value="1"/>
</dbReference>
<dbReference type="Proteomes" id="UP000000263">
    <property type="component" value="Chromosome"/>
</dbReference>
<gene>
    <name evidence="1" type="ordered locus">Rcas_3912</name>
</gene>
<name>A7NQV1_ROSCS</name>
<organism evidence="1 2">
    <name type="scientific">Roseiflexus castenholzii (strain DSM 13941 / HLO8)</name>
    <dbReference type="NCBI Taxonomy" id="383372"/>
    <lineage>
        <taxon>Bacteria</taxon>
        <taxon>Bacillati</taxon>
        <taxon>Chloroflexota</taxon>
        <taxon>Chloroflexia</taxon>
        <taxon>Chloroflexales</taxon>
        <taxon>Roseiflexineae</taxon>
        <taxon>Roseiflexaceae</taxon>
        <taxon>Roseiflexus</taxon>
    </lineage>
</organism>
<proteinExistence type="predicted"/>
<dbReference type="EMBL" id="CP000804">
    <property type="protein sequence ID" value="ABU59947.1"/>
    <property type="molecule type" value="Genomic_DNA"/>
</dbReference>
<dbReference type="OrthoDB" id="9844493at2"/>
<protein>
    <submittedName>
        <fullName evidence="1">Uncharacterized protein</fullName>
    </submittedName>
</protein>
<reference evidence="1 2" key="1">
    <citation type="submission" date="2007-08" db="EMBL/GenBank/DDBJ databases">
        <title>Complete sequence of Roseiflexus castenholzii DSM 13941.</title>
        <authorList>
            <consortium name="US DOE Joint Genome Institute"/>
            <person name="Copeland A."/>
            <person name="Lucas S."/>
            <person name="Lapidus A."/>
            <person name="Barry K."/>
            <person name="Glavina del Rio T."/>
            <person name="Dalin E."/>
            <person name="Tice H."/>
            <person name="Pitluck S."/>
            <person name="Thompson L.S."/>
            <person name="Brettin T."/>
            <person name="Bruce D."/>
            <person name="Detter J.C."/>
            <person name="Han C."/>
            <person name="Tapia R."/>
            <person name="Schmutz J."/>
            <person name="Larimer F."/>
            <person name="Land M."/>
            <person name="Hauser L."/>
            <person name="Kyrpides N."/>
            <person name="Mikhailova N."/>
            <person name="Bryant D.A."/>
            <person name="Hanada S."/>
            <person name="Tsukatani Y."/>
            <person name="Richardson P."/>
        </authorList>
    </citation>
    <scope>NUCLEOTIDE SEQUENCE [LARGE SCALE GENOMIC DNA]</scope>
    <source>
        <strain evidence="2">DSM 13941 / HLO8</strain>
    </source>
</reference>
<accession>A7NQV1</accession>
<evidence type="ECO:0000313" key="2">
    <source>
        <dbReference type="Proteomes" id="UP000000263"/>
    </source>
</evidence>
<dbReference type="KEGG" id="rca:Rcas_3912"/>
<dbReference type="HOGENOM" id="CLU_1353775_0_0_0"/>